<evidence type="ECO:0000313" key="2">
    <source>
        <dbReference type="Proteomes" id="UP000234237"/>
    </source>
</evidence>
<name>A0A2K9J1L0_9BACI</name>
<accession>A0A2K9J1L0</accession>
<dbReference type="Proteomes" id="UP000234237">
    <property type="component" value="Chromosome"/>
</dbReference>
<protein>
    <submittedName>
        <fullName evidence="1">Uncharacterized protein</fullName>
    </submittedName>
</protein>
<dbReference type="KEGG" id="vpn:A21D_02791"/>
<dbReference type="STRING" id="302167.GCA_900166595_01620"/>
<organism evidence="1 2">
    <name type="scientific">Virgibacillus dokdonensis</name>
    <dbReference type="NCBI Taxonomy" id="302167"/>
    <lineage>
        <taxon>Bacteria</taxon>
        <taxon>Bacillati</taxon>
        <taxon>Bacillota</taxon>
        <taxon>Bacilli</taxon>
        <taxon>Bacillales</taxon>
        <taxon>Bacillaceae</taxon>
        <taxon>Virgibacillus</taxon>
    </lineage>
</organism>
<dbReference type="AlphaFoldDB" id="A0A2K9J1L0"/>
<gene>
    <name evidence="1" type="ORF">A21D_02791</name>
</gene>
<reference evidence="2" key="1">
    <citation type="submission" date="2016-11" db="EMBL/GenBank/DDBJ databases">
        <title>Complete genome sequence of Virgibacillus pantothenticus 21D, a halophilic bacterium isolated from the deep hypersaline anoxic basin Discovery in the Mediterranean Sea.</title>
        <authorList>
            <person name="Zeaiter Z."/>
            <person name="Booth J.M."/>
            <person name="Prosdocimi E.M."/>
            <person name="Mapelli F."/>
            <person name="Fusi M."/>
            <person name="Daffonchio D."/>
            <person name="Borin S."/>
            <person name="Crotti E."/>
        </authorList>
    </citation>
    <scope>NUCLEOTIDE SEQUENCE [LARGE SCALE GENOMIC DNA]</scope>
    <source>
        <strain evidence="2">21D</strain>
    </source>
</reference>
<sequence length="74" mass="9150">MSKHNNELWKQEPGWLAGYTEDRELIRRIKRYKHDWRITADYFKNGRLIGVHFKIPSEQRRPAERMFECKVKPY</sequence>
<proteinExistence type="predicted"/>
<evidence type="ECO:0000313" key="1">
    <source>
        <dbReference type="EMBL" id="AUJ25837.1"/>
    </source>
</evidence>
<dbReference type="EMBL" id="CP018622">
    <property type="protein sequence ID" value="AUJ25837.1"/>
    <property type="molecule type" value="Genomic_DNA"/>
</dbReference>